<organism evidence="5 6">
    <name type="scientific">Hyalella azteca</name>
    <name type="common">Amphipod</name>
    <dbReference type="NCBI Taxonomy" id="294128"/>
    <lineage>
        <taxon>Eukaryota</taxon>
        <taxon>Metazoa</taxon>
        <taxon>Ecdysozoa</taxon>
        <taxon>Arthropoda</taxon>
        <taxon>Crustacea</taxon>
        <taxon>Multicrustacea</taxon>
        <taxon>Malacostraca</taxon>
        <taxon>Eumalacostraca</taxon>
        <taxon>Peracarida</taxon>
        <taxon>Amphipoda</taxon>
        <taxon>Senticaudata</taxon>
        <taxon>Talitrida</taxon>
        <taxon>Talitroidea</taxon>
        <taxon>Hyalellidae</taxon>
        <taxon>Hyalella</taxon>
    </lineage>
</organism>
<feature type="region of interest" description="Disordered" evidence="1">
    <location>
        <begin position="444"/>
        <end position="473"/>
    </location>
</feature>
<gene>
    <name evidence="6" type="primary">LOC108668858</name>
</gene>
<feature type="domain" description="U3 small nucleolar RNA-associated protein 20 N-terminal" evidence="2">
    <location>
        <begin position="1193"/>
        <end position="1842"/>
    </location>
</feature>
<dbReference type="KEGG" id="hazt:108668858"/>
<feature type="compositionally biased region" description="Basic and acidic residues" evidence="1">
    <location>
        <begin position="1169"/>
        <end position="1181"/>
    </location>
</feature>
<dbReference type="RefSeq" id="XP_018011603.1">
    <property type="nucleotide sequence ID" value="XM_018156114.2"/>
</dbReference>
<dbReference type="InterPro" id="IPR011430">
    <property type="entry name" value="UTP20_N"/>
</dbReference>
<accession>A0A8B7NDC7</accession>
<feature type="region of interest" description="Disordered" evidence="1">
    <location>
        <begin position="2007"/>
        <end position="2062"/>
    </location>
</feature>
<dbReference type="SUPFAM" id="SSF48371">
    <property type="entry name" value="ARM repeat"/>
    <property type="match status" value="2"/>
</dbReference>
<feature type="compositionally biased region" description="Basic residues" evidence="1">
    <location>
        <begin position="2007"/>
        <end position="2039"/>
    </location>
</feature>
<evidence type="ECO:0000313" key="6">
    <source>
        <dbReference type="RefSeq" id="XP_018011603.1"/>
    </source>
</evidence>
<dbReference type="Pfam" id="PF23099">
    <property type="entry name" value="UTP20_C"/>
    <property type="match status" value="1"/>
</dbReference>
<feature type="compositionally biased region" description="Acidic residues" evidence="1">
    <location>
        <begin position="1121"/>
        <end position="1150"/>
    </location>
</feature>
<dbReference type="GeneID" id="108668858"/>
<dbReference type="PANTHER" id="PTHR17695:SF11">
    <property type="entry name" value="SMALL SUBUNIT PROCESSOME COMPONENT 20 HOMOLOG"/>
    <property type="match status" value="1"/>
</dbReference>
<evidence type="ECO:0000259" key="3">
    <source>
        <dbReference type="Pfam" id="PF20416"/>
    </source>
</evidence>
<evidence type="ECO:0000259" key="4">
    <source>
        <dbReference type="Pfam" id="PF23099"/>
    </source>
</evidence>
<dbReference type="GO" id="GO:0032040">
    <property type="term" value="C:small-subunit processome"/>
    <property type="evidence" value="ECO:0007669"/>
    <property type="project" value="TreeGrafter"/>
</dbReference>
<protein>
    <submittedName>
        <fullName evidence="6">Small subunit processome component 20 homolog</fullName>
    </submittedName>
</protein>
<dbReference type="InterPro" id="IPR046523">
    <property type="entry name" value="UTP20_dom"/>
</dbReference>
<dbReference type="OrthoDB" id="360653at2759"/>
<feature type="region of interest" description="Disordered" evidence="1">
    <location>
        <begin position="1"/>
        <end position="25"/>
    </location>
</feature>
<feature type="domain" description="U3 small nucleolar RNA-associated protein 20" evidence="3">
    <location>
        <begin position="2127"/>
        <end position="2348"/>
    </location>
</feature>
<sequence>MTKLSRPQGPKGLSLNKPAPGAKGKIRKLKNKNRSCLLPRPAKMGRKGWLGFAERCRRMTANPIKILQQQTGATDRTHLSHAIAKWKPLNLSSQFVALQRELGPDVQSLAQLLYHRKRVAAILLRHLARHNDTAAGEEELTAEQLHVQALAKLQTSASTEAGDLTQTHDNDLSSDSTALETHDDENFVSSNLIPKEASYFTRRSREQDSSAEEQQNSVLEPLLHLVVAFATDIPQHFYEHHFYEFLPHIVSYCDSQEPAQIEQVFSCLLNLLVTLKSDLIREPFKLYSQCFADLLSSSRPWYINDIAVQTFAFIVRKVVDKELFFYQVFKRLAKDPSQAKGLGKLLTAVMKSNSLNRVHSVTAEVVRIMLNLLALSRVPQALTLEAFLVGLKGLLCFIALKNSLKNWQEFWAEDNERVWTPIWRHLDALVQELPPMEALASCKGDAEDETDLPSKVLDARQEEETNSDDGGEMSDMKELRIRLGIKSSSASRTSTCTVSVDCQLTSVLSVVKFLVEFKRGSLLPDVCLVFNKIESLLARHSSPEVGHLIADILVCLLKSPKHQACPGNYEAAVPLQVRRNRIISLMFQSNFPAPVLFSFARGCSSLEHFQHEVLPKLLRYLDSIVFSSQDDETRLSVLSLVMDLLLHHQPPVTCGEQLSQWQKYPLLFSKRCPANTDKMSPSSVPELLESLACGGLMDDLSNIEALLTSVLCVPHVEPLDCQEMASYLAGILSDALNSLQVSPKTVMATEELTPLDRPVTKKRSLENGVENPNSGSSLPVFDFNIDVSLDRSTHMLLFLVDVTVEALAHTLSTRDFLATLTGMNVINILRGHPQHRENEHLLRAIDIYLTIAAQAPDNLDDFVTNPISEETFCAVYKILAPSLASPSAQTRMLVAHILSLFPLQLPPPPNGTAKLENLFQIMYKIESMQVTALNYNERLRLLALLDHERVDARSPVSGICELAPVLFGIGQMYVNLRPVWGYAVVYVSAFAKKLSQDNFWPLWISKLKLVSHAALSSAMHSTEGSLSSTCKTASLVRVHEYLTSHAGSGKLSSRIDHANVRNLMWKTMHRFPNICELRNRDIVSTFFQFMEEEMEMTDFSMAPTENLEKTGLSATAKTEDCSEEHDEDEADDGEINDSDDDENPDDDDRLDDNNQSKNSELDESTVLDETQKDPENSDVRTKKNRRSKLVINSLCNYLNLFAKFYNLKSVHMADSLEKIFMDLLVHPSMRVQELSLSCVLALKKRSILPYKDSLCLIQSNKAFKRGVMALRVDSSGDDTNSVAEEHRSELMPLYIRLLYSKMLTSVGRNTTGKNKILVRKTTVMRLLAGIRDEESKYLLHLAFEILEPHLQGSCSEVVDAAFRGLDASKSIPLKRMYGVLSSLDSMIHYLGNLLPTKQSYFLKVILLLLSHATVLKDHTPSVHHSHKNLLKKIKNRAMNELLKFYDSFQNYNWSQDELEAVFKCVVWPSLIQLPTEGVINVHPVLKLFSKWSENEYLHPLFIKHHPDDVTLSPLPYIFSLATEPKCRVGVINFILNIVHNLIGQNESMVETSDERPRKFKKGKFGKEEVKASPKPSDSTFVDMIRCDNLLTVAEPTKLVDVSETPTLGTKILLPYIRALCSCMQTVLHQLLRKSGRDTKLLRILCLVTQFVCDDEEGDKLLSLIIPMLVKKKTDDTEVINHLLLTSSNLLPISKNVENFSLKMLPLFRSLVNQSSRVQLCNVYEKLGKKQNQFKDLSDVMSGLNSWEESFMDSIDVGRRTKSYKRLVCLLQSTQQFDVTLFQFAVHQTSYDLHRMTDITLQESAVVAATEVMRSSLRFCDSNRAQVNSLLNSILVSIKRGVTASSDVVHCLHLRLLGEAVHLAGDHLKPLKDLKNINPDIDFFKNVSHLQMARRALVQNKLISGMVSGKFPLKVETIEMFLWPLLCRYITNHHYAQETALMNATYTNLLEVVLRLSWKTYLSGLKFFLHRLKDDSEGNRLTLKVVGIILDGFHEDVSGLVLRKTKLPRGSKKGKKVPQKSRNRQSKSRGASKMKSKKANLKASINETGTEIPIKSNEDEESLVSTEIKPPVAPEDSIKTNAPVDAAKNAHCLIVYNALVREIIPGLKRVFESRSEADGFHKMNKTKRASDDDIKKIPLALPLVKVLKKFPESVLEANLSNVFYQLMCYLRSHVPYIRREARETILKVLKEVGGKFFPGLVLDLRVNLKMGFQRHVLIHLIKSIFVSCADILKSNYVCRCLTEIVELCCEELFANKGVEDRADDREKDSEPVEEAKGDKKSYVIMAALGRFVQVQRVEDVLGPLKEVLTSTHRKSVVTMVEKCVTNFMLGLESNESVTLVEKLILAYGILTEKVVEFKKEGNAEEAIKTVYDIPDRMLLEPEPKRVKLSAKTSTSTNSYVLVNFAFGLLFKLLQKNALSRDDPEHNGLLDPFVGLLMNFLHSSHPEVTMSCLKCFAILARFPLPSLKEKIGPLVAQLFVLLNKYNSTELEKGLMFNMVQLTFRCFAVILKHVDYYTLTADHKRVLLVYMKDNLMNQAQQNTVFSLLQTIIEKKLQAPELLEVMEVIKKFIVTHGSISVLDQCRKLYFDYLTNYPTPVATLTENFLYYIENLNYPTVSGRVSVCLMIDNLLANVTNGIFTQKITRKLWLKLVLTLIREENEDCRKHQEVSLSQTFINSQHKQFLVKEALKLMTSDADATRTAAATNIQVACLSLLAFLRETEVELPKNFFSDVLPRVVQLLNPENFTPIPLDDEDCTVLAQQMCVDKALLVLLRLFQRLHELYQHDSKWISITSEAWGHVREYILYNELDVRLQANTLLGKLFASYPLEQKPCPTIAASTTKVRSLVKDLVAQFRCPVSVESKFHQLCLMAVRNLIYLIRQSNKVPMVSADVAHEKRQLSNSLAKSLSLSLKTVKEHGDIAASAVWVMSLVCKVAVEDLNTKRTVRREAAFNLMAGVVLLLEEKLNTCMPVLEVIMTEIARENKQEQEDNENKDGDKSLPVVKEVSELIKEKLGWEKYGELLHAAERGLNQKRLSRKANKKERFIRNPELVEAERQRKQRHLKASLRRRKLEGGPALKRKKRKTNEAAVQI</sequence>
<dbReference type="InterPro" id="IPR057525">
    <property type="entry name" value="UTP20_C"/>
</dbReference>
<evidence type="ECO:0000313" key="5">
    <source>
        <dbReference type="Proteomes" id="UP000694843"/>
    </source>
</evidence>
<name>A0A8B7NDC7_HYAAZ</name>
<feature type="region of interest" description="Disordered" evidence="1">
    <location>
        <begin position="3067"/>
        <end position="3089"/>
    </location>
</feature>
<dbReference type="GO" id="GO:0030686">
    <property type="term" value="C:90S preribosome"/>
    <property type="evidence" value="ECO:0007669"/>
    <property type="project" value="TreeGrafter"/>
</dbReference>
<feature type="region of interest" description="Disordered" evidence="1">
    <location>
        <begin position="1111"/>
        <end position="1183"/>
    </location>
</feature>
<reference evidence="6" key="1">
    <citation type="submission" date="2025-08" db="UniProtKB">
        <authorList>
            <consortium name="RefSeq"/>
        </authorList>
    </citation>
    <scope>IDENTIFICATION</scope>
    <source>
        <tissue evidence="6">Whole organism</tissue>
    </source>
</reference>
<dbReference type="PANTHER" id="PTHR17695">
    <property type="entry name" value="SMALL SUBUNIT PROCESSOME COMPONENT 20 HOMOLOG"/>
    <property type="match status" value="1"/>
</dbReference>
<feature type="domain" description="U3 small nucleolar RNA-associated protein 20 C-terminal" evidence="4">
    <location>
        <begin position="2804"/>
        <end position="3069"/>
    </location>
</feature>
<dbReference type="InterPro" id="IPR052575">
    <property type="entry name" value="SSU_processome_comp_20"/>
</dbReference>
<keyword evidence="5" id="KW-1185">Reference proteome</keyword>
<dbReference type="InterPro" id="IPR016024">
    <property type="entry name" value="ARM-type_fold"/>
</dbReference>
<dbReference type="Pfam" id="PF20416">
    <property type="entry name" value="UTP20"/>
    <property type="match status" value="1"/>
</dbReference>
<dbReference type="Pfam" id="PF07539">
    <property type="entry name" value="UTP20_N"/>
    <property type="match status" value="1"/>
</dbReference>
<proteinExistence type="predicted"/>
<evidence type="ECO:0000256" key="1">
    <source>
        <dbReference type="SAM" id="MobiDB-lite"/>
    </source>
</evidence>
<evidence type="ECO:0000259" key="2">
    <source>
        <dbReference type="Pfam" id="PF07539"/>
    </source>
</evidence>
<dbReference type="Proteomes" id="UP000694843">
    <property type="component" value="Unplaced"/>
</dbReference>